<evidence type="ECO:0000313" key="2">
    <source>
        <dbReference type="Proteomes" id="UP000679213"/>
    </source>
</evidence>
<dbReference type="KEGG" id="mesg:MLAUSG7_0610"/>
<organism evidence="1 2">
    <name type="scientific">Methanocaldococcus lauensis</name>
    <dbReference type="NCBI Taxonomy" id="2546128"/>
    <lineage>
        <taxon>Archaea</taxon>
        <taxon>Methanobacteriati</taxon>
        <taxon>Methanobacteriota</taxon>
        <taxon>Methanomada group</taxon>
        <taxon>Methanococci</taxon>
        <taxon>Methanococcales</taxon>
        <taxon>Methanocaldococcaceae</taxon>
        <taxon>Methanocaldococcus</taxon>
    </lineage>
</organism>
<protein>
    <submittedName>
        <fullName evidence="1">Uncharacterized protein</fullName>
    </submittedName>
</protein>
<name>A0A8D6PQT6_9EURY</name>
<dbReference type="RefSeq" id="WP_214400484.1">
    <property type="nucleotide sequence ID" value="NZ_LR792632.1"/>
</dbReference>
<reference evidence="1 2" key="1">
    <citation type="submission" date="2020-04" db="EMBL/GenBank/DDBJ databases">
        <authorList>
            <consortium name="Genoscope - CEA"/>
            <person name="William W."/>
        </authorList>
    </citation>
    <scope>NUCLEOTIDE SEQUENCE [LARGE SCALE GENOMIC DNA]</scope>
    <source>
        <strain evidence="1 2">SG7</strain>
    </source>
</reference>
<dbReference type="EMBL" id="LR792632">
    <property type="protein sequence ID" value="CAB3288233.1"/>
    <property type="molecule type" value="Genomic_DNA"/>
</dbReference>
<gene>
    <name evidence="1" type="ORF">MLAUSG7_0610</name>
</gene>
<accession>A0A8D6PQT6</accession>
<dbReference type="AlphaFoldDB" id="A0A8D6PQT6"/>
<dbReference type="Proteomes" id="UP000679213">
    <property type="component" value="Chromosome I"/>
</dbReference>
<proteinExistence type="predicted"/>
<dbReference type="GeneID" id="65883424"/>
<evidence type="ECO:0000313" key="1">
    <source>
        <dbReference type="EMBL" id="CAB3288233.1"/>
    </source>
</evidence>
<sequence length="56" mass="6585">MKKELKDIKINKKTRDMLKILCTTKGYSSYDELINDMLKVYCKVKNIKISIMVGKE</sequence>
<keyword evidence="2" id="KW-1185">Reference proteome</keyword>